<dbReference type="Proteomes" id="UP000261875">
    <property type="component" value="Chromosome"/>
</dbReference>
<dbReference type="KEGG" id="fsm:CCS41_11660"/>
<name>A0A2U8I6Q1_9GAMM</name>
<sequence>MGMSGSGKNFIKLISEINALKSVFLKQRAYYHQKRQVQFTQAVMVPGHRPKELIDFLAMRE</sequence>
<dbReference type="KEGG" id="fsm:CCS41_10615"/>
<accession>A0A2U8I6Q1</accession>
<keyword evidence="3" id="KW-1185">Reference proteome</keyword>
<evidence type="ECO:0000313" key="2">
    <source>
        <dbReference type="EMBL" id="AWK14973.1"/>
    </source>
</evidence>
<evidence type="ECO:0000313" key="3">
    <source>
        <dbReference type="Proteomes" id="UP000261875"/>
    </source>
</evidence>
<dbReference type="AlphaFoldDB" id="A0A2U8I6Q1"/>
<protein>
    <submittedName>
        <fullName evidence="1">Uncharacterized protein</fullName>
    </submittedName>
</protein>
<evidence type="ECO:0000313" key="1">
    <source>
        <dbReference type="EMBL" id="AWK14818.1"/>
    </source>
</evidence>
<proteinExistence type="predicted"/>
<dbReference type="EMBL" id="CP021659">
    <property type="protein sequence ID" value="AWK14973.1"/>
    <property type="molecule type" value="Genomic_DNA"/>
</dbReference>
<dbReference type="EMBL" id="CP021659">
    <property type="protein sequence ID" value="AWK14818.1"/>
    <property type="molecule type" value="Genomic_DNA"/>
</dbReference>
<gene>
    <name evidence="1" type="ORF">CCS41_10615</name>
    <name evidence="2" type="ORF">CCS41_11660</name>
</gene>
<organism evidence="1 3">
    <name type="scientific">Candidatus Fukatsuia symbiotica</name>
    <dbReference type="NCBI Taxonomy" id="1878942"/>
    <lineage>
        <taxon>Bacteria</taxon>
        <taxon>Pseudomonadati</taxon>
        <taxon>Pseudomonadota</taxon>
        <taxon>Gammaproteobacteria</taxon>
        <taxon>Enterobacterales</taxon>
        <taxon>Yersiniaceae</taxon>
        <taxon>Candidatus Fukatsuia</taxon>
    </lineage>
</organism>
<reference evidence="1 3" key="1">
    <citation type="submission" date="2017-05" db="EMBL/GenBank/DDBJ databases">
        <title>Genome sequence of Candidatus Fukatsuia symbiotica and Candidatus Hamiltonella defensa from Acyrthosiphon pisum strain 5D.</title>
        <authorList>
            <person name="Patel V.A."/>
            <person name="Chevignon G."/>
            <person name="Russell J.A."/>
            <person name="Oliver K.M."/>
        </authorList>
    </citation>
    <scope>NUCLEOTIDE SEQUENCE [LARGE SCALE GENOMIC DNA]</scope>
    <source>
        <strain evidence="1 3">5D</strain>
    </source>
</reference>